<dbReference type="InterPro" id="IPR036922">
    <property type="entry name" value="Rieske_2Fe-2S_sf"/>
</dbReference>
<dbReference type="GO" id="GO:0005737">
    <property type="term" value="C:cytoplasm"/>
    <property type="evidence" value="ECO:0007669"/>
    <property type="project" value="TreeGrafter"/>
</dbReference>
<dbReference type="GO" id="GO:0046872">
    <property type="term" value="F:metal ion binding"/>
    <property type="evidence" value="ECO:0007669"/>
    <property type="project" value="UniProtKB-KW"/>
</dbReference>
<organism evidence="10 11">
    <name type="scientific">Alligator mississippiensis</name>
    <name type="common">American alligator</name>
    <dbReference type="NCBI Taxonomy" id="8496"/>
    <lineage>
        <taxon>Eukaryota</taxon>
        <taxon>Metazoa</taxon>
        <taxon>Chordata</taxon>
        <taxon>Craniata</taxon>
        <taxon>Vertebrata</taxon>
        <taxon>Euteleostomi</taxon>
        <taxon>Archelosauria</taxon>
        <taxon>Archosauria</taxon>
        <taxon>Crocodylia</taxon>
        <taxon>Alligatoridae</taxon>
        <taxon>Alligatorinae</taxon>
        <taxon>Alligator</taxon>
    </lineage>
</organism>
<dbReference type="Proteomes" id="UP000050525">
    <property type="component" value="Unassembled WGS sequence"/>
</dbReference>
<dbReference type="Pfam" id="PF07992">
    <property type="entry name" value="Pyr_redox_2"/>
    <property type="match status" value="1"/>
</dbReference>
<evidence type="ECO:0000259" key="9">
    <source>
        <dbReference type="PROSITE" id="PS51296"/>
    </source>
</evidence>
<keyword evidence="6" id="KW-0560">Oxidoreductase</keyword>
<evidence type="ECO:0000256" key="3">
    <source>
        <dbReference type="ARBA" id="ARBA00022714"/>
    </source>
</evidence>
<dbReference type="Gene3D" id="3.50.50.60">
    <property type="entry name" value="FAD/NAD(P)-binding domain"/>
    <property type="match status" value="2"/>
</dbReference>
<gene>
    <name evidence="10" type="primary">AIFM3L</name>
    <name evidence="10" type="ORF">Y1Q_0020783</name>
</gene>
<sequence>MHLSRLSPQAAAGDTDPGTVTQEVCRECDVCDGELREVEVAGFPVLLVRSGTQFWALGSRCPHYGAPLCKGVLKGNRLRCPWHGACFDIKTGDIEEYPTLDCLPCFQVKVEDGKVFITARRKDLESSRRLKDMSKRCGINQTTVLLLGGGPASLVCAETLRQEGFTGRVILVTKERHVPYDRTRLSKDMGVRAESIYLRAPEFFTAHDIEVWTEKEAVSIDTKGQKAQFKDGSSQRYDQLLIATGSRPKPLKCPGADLRNVRFLQTVEDANQILELAAGKRLVIVGASFIGMEVASFLSDKASTISVVEKEAVPFQKALGPQVGGVAMKMLQGRGVNFYMKSQVSELRGEDGKVTEAILDGGKKLPADVVVVGIGVSPASDFLKGSPVALDSHGAVLVDLLMKTNVSRVFAAGDVAAFPVALLGGERTGINHWQVAQAHGHVAALSMLKKQSPLHTVPFFWTVLLGSSIRYAGCGKGFTETVVKGSLEEQKFVIFYIKDGYVTAVASLKCDPMVVMVAEALYAGKVISKEEAEGSWTAWLEMAQAESTGPAAKRGS</sequence>
<dbReference type="SUPFAM" id="SSF51905">
    <property type="entry name" value="FAD/NAD(P)-binding domain"/>
    <property type="match status" value="1"/>
</dbReference>
<dbReference type="InterPro" id="IPR016156">
    <property type="entry name" value="FAD/NAD-linked_Rdtase_dimer_sf"/>
</dbReference>
<dbReference type="InterPro" id="IPR023753">
    <property type="entry name" value="FAD/NAD-binding_dom"/>
</dbReference>
<evidence type="ECO:0000256" key="7">
    <source>
        <dbReference type="ARBA" id="ARBA00023004"/>
    </source>
</evidence>
<keyword evidence="5" id="KW-0274">FAD</keyword>
<comment type="similarity">
    <text evidence="1">Belongs to the FAD-dependent oxidoreductase family.</text>
</comment>
<dbReference type="FunFam" id="2.102.10.10:FF:000003">
    <property type="entry name" value="apoptosis-inducing factor 3 isoform X2"/>
    <property type="match status" value="1"/>
</dbReference>
<accession>A0A151P1U4</accession>
<evidence type="ECO:0000256" key="5">
    <source>
        <dbReference type="ARBA" id="ARBA00022827"/>
    </source>
</evidence>
<dbReference type="STRING" id="8496.A0A151P1U4"/>
<dbReference type="SUPFAM" id="SSF55424">
    <property type="entry name" value="FAD/NAD-linked reductases, dimerisation (C-terminal) domain"/>
    <property type="match status" value="1"/>
</dbReference>
<evidence type="ECO:0000256" key="4">
    <source>
        <dbReference type="ARBA" id="ARBA00022723"/>
    </source>
</evidence>
<evidence type="ECO:0000256" key="8">
    <source>
        <dbReference type="ARBA" id="ARBA00023014"/>
    </source>
</evidence>
<dbReference type="Gene3D" id="2.102.10.10">
    <property type="entry name" value="Rieske [2Fe-2S] iron-sulphur domain"/>
    <property type="match status" value="1"/>
</dbReference>
<dbReference type="PANTHER" id="PTHR43557:SF7">
    <property type="entry name" value="RIESKE DOMAIN-CONTAINING PROTEIN"/>
    <property type="match status" value="1"/>
</dbReference>
<dbReference type="EMBL" id="AKHW03001269">
    <property type="protein sequence ID" value="KYO42983.1"/>
    <property type="molecule type" value="Genomic_DNA"/>
</dbReference>
<dbReference type="AlphaFoldDB" id="A0A151P1U4"/>
<dbReference type="PRINTS" id="PR00368">
    <property type="entry name" value="FADPNR"/>
</dbReference>
<reference evidence="10 11" key="1">
    <citation type="journal article" date="2012" name="Genome Biol.">
        <title>Sequencing three crocodilian genomes to illuminate the evolution of archosaurs and amniotes.</title>
        <authorList>
            <person name="St John J.A."/>
            <person name="Braun E.L."/>
            <person name="Isberg S.R."/>
            <person name="Miles L.G."/>
            <person name="Chong A.Y."/>
            <person name="Gongora J."/>
            <person name="Dalzell P."/>
            <person name="Moran C."/>
            <person name="Bed'hom B."/>
            <person name="Abzhanov A."/>
            <person name="Burgess S.C."/>
            <person name="Cooksey A.M."/>
            <person name="Castoe T.A."/>
            <person name="Crawford N.G."/>
            <person name="Densmore L.D."/>
            <person name="Drew J.C."/>
            <person name="Edwards S.V."/>
            <person name="Faircloth B.C."/>
            <person name="Fujita M.K."/>
            <person name="Greenwold M.J."/>
            <person name="Hoffmann F.G."/>
            <person name="Howard J.M."/>
            <person name="Iguchi T."/>
            <person name="Janes D.E."/>
            <person name="Khan S.Y."/>
            <person name="Kohno S."/>
            <person name="de Koning A.J."/>
            <person name="Lance S.L."/>
            <person name="McCarthy F.M."/>
            <person name="McCormack J.E."/>
            <person name="Merchant M.E."/>
            <person name="Peterson D.G."/>
            <person name="Pollock D.D."/>
            <person name="Pourmand N."/>
            <person name="Raney B.J."/>
            <person name="Roessler K.A."/>
            <person name="Sanford J.R."/>
            <person name="Sawyer R.H."/>
            <person name="Schmidt C.J."/>
            <person name="Triplett E.W."/>
            <person name="Tuberville T.D."/>
            <person name="Venegas-Anaya M."/>
            <person name="Howard J.T."/>
            <person name="Jarvis E.D."/>
            <person name="Guillette L.J.Jr."/>
            <person name="Glenn T.C."/>
            <person name="Green R.E."/>
            <person name="Ray D.A."/>
        </authorList>
    </citation>
    <scope>NUCLEOTIDE SEQUENCE [LARGE SCALE GENOMIC DNA]</scope>
    <source>
        <strain evidence="10">KSC_2009_1</strain>
    </source>
</reference>
<evidence type="ECO:0000256" key="6">
    <source>
        <dbReference type="ARBA" id="ARBA00023002"/>
    </source>
</evidence>
<dbReference type="InterPro" id="IPR028202">
    <property type="entry name" value="Reductase_C"/>
</dbReference>
<feature type="domain" description="Rieske" evidence="9">
    <location>
        <begin position="22"/>
        <end position="117"/>
    </location>
</feature>
<name>A0A151P1U4_ALLMI</name>
<dbReference type="InterPro" id="IPR017941">
    <property type="entry name" value="Rieske_2Fe-2S"/>
</dbReference>
<keyword evidence="7" id="KW-0408">Iron</keyword>
<evidence type="ECO:0000313" key="11">
    <source>
        <dbReference type="Proteomes" id="UP000050525"/>
    </source>
</evidence>
<dbReference type="GO" id="GO:0016651">
    <property type="term" value="F:oxidoreductase activity, acting on NAD(P)H"/>
    <property type="evidence" value="ECO:0007669"/>
    <property type="project" value="TreeGrafter"/>
</dbReference>
<dbReference type="PANTHER" id="PTHR43557">
    <property type="entry name" value="APOPTOSIS-INDUCING FACTOR 1"/>
    <property type="match status" value="1"/>
</dbReference>
<dbReference type="InterPro" id="IPR050446">
    <property type="entry name" value="FAD-oxidoreductase/Apoptosis"/>
</dbReference>
<keyword evidence="8" id="KW-0411">Iron-sulfur</keyword>
<keyword evidence="3" id="KW-0001">2Fe-2S</keyword>
<proteinExistence type="inferred from homology"/>
<keyword evidence="11" id="KW-1185">Reference proteome</keyword>
<evidence type="ECO:0000256" key="1">
    <source>
        <dbReference type="ARBA" id="ARBA00006442"/>
    </source>
</evidence>
<dbReference type="Pfam" id="PF00355">
    <property type="entry name" value="Rieske"/>
    <property type="match status" value="1"/>
</dbReference>
<dbReference type="InterPro" id="IPR036188">
    <property type="entry name" value="FAD/NAD-bd_sf"/>
</dbReference>
<evidence type="ECO:0000313" key="10">
    <source>
        <dbReference type="EMBL" id="KYO42983.1"/>
    </source>
</evidence>
<dbReference type="PRINTS" id="PR00469">
    <property type="entry name" value="PNDRDTASEII"/>
</dbReference>
<dbReference type="CDD" id="cd03478">
    <property type="entry name" value="Rieske_AIFL_N"/>
    <property type="match status" value="1"/>
</dbReference>
<dbReference type="SUPFAM" id="SSF50022">
    <property type="entry name" value="ISP domain"/>
    <property type="match status" value="1"/>
</dbReference>
<dbReference type="Pfam" id="PF14759">
    <property type="entry name" value="Reductase_C"/>
    <property type="match status" value="1"/>
</dbReference>
<keyword evidence="4" id="KW-0479">Metal-binding</keyword>
<comment type="caution">
    <text evidence="10">The sequence shown here is derived from an EMBL/GenBank/DDBJ whole genome shotgun (WGS) entry which is preliminary data.</text>
</comment>
<dbReference type="Gene3D" id="3.30.390.30">
    <property type="match status" value="1"/>
</dbReference>
<protein>
    <submittedName>
        <fullName evidence="10">Apoptosis-inducing factor 3</fullName>
    </submittedName>
</protein>
<dbReference type="PROSITE" id="PS51296">
    <property type="entry name" value="RIESKE"/>
    <property type="match status" value="1"/>
</dbReference>
<dbReference type="GO" id="GO:0051537">
    <property type="term" value="F:2 iron, 2 sulfur cluster binding"/>
    <property type="evidence" value="ECO:0007669"/>
    <property type="project" value="UniProtKB-KW"/>
</dbReference>
<keyword evidence="2" id="KW-0285">Flavoprotein</keyword>
<evidence type="ECO:0000256" key="2">
    <source>
        <dbReference type="ARBA" id="ARBA00022630"/>
    </source>
</evidence>